<dbReference type="EMBL" id="JACHDZ010000001">
    <property type="protein sequence ID" value="MBB5343037.1"/>
    <property type="molecule type" value="Genomic_DNA"/>
</dbReference>
<evidence type="ECO:0000256" key="2">
    <source>
        <dbReference type="SAM" id="SignalP"/>
    </source>
</evidence>
<dbReference type="Gene3D" id="3.40.190.10">
    <property type="entry name" value="Periplasmic binding protein-like II"/>
    <property type="match status" value="2"/>
</dbReference>
<proteinExistence type="predicted"/>
<dbReference type="SUPFAM" id="SSF53850">
    <property type="entry name" value="Periplasmic binding protein-like II"/>
    <property type="match status" value="1"/>
</dbReference>
<comment type="caution">
    <text evidence="5">The sequence shown here is derived from an EMBL/GenBank/DDBJ whole genome shotgun (WGS) entry which is preliminary data.</text>
</comment>
<accession>A0A7W8N252</accession>
<dbReference type="PANTHER" id="PTHR35936">
    <property type="entry name" value="MEMBRANE-BOUND LYTIC MUREIN TRANSGLYCOSYLASE F"/>
    <property type="match status" value="1"/>
</dbReference>
<feature type="domain" description="Solute-binding protein family 3/N-terminal" evidence="3">
    <location>
        <begin position="66"/>
        <end position="289"/>
    </location>
</feature>
<feature type="domain" description="Ionotropic glutamate receptor C-terminal" evidence="4">
    <location>
        <begin position="66"/>
        <end position="288"/>
    </location>
</feature>
<dbReference type="SMART" id="SM00062">
    <property type="entry name" value="PBPb"/>
    <property type="match status" value="1"/>
</dbReference>
<sequence>MKSSAVFASMQRMAGLLVLLSCALVAQAQETPASPAPPAIPSTSKEIEVPTRSTVDMLAEIKKSGKLRVGISEIVPWAMHDKDGNLVGFEIDVAKKLARDMGVQVEFHPDEFRYLIPDLEANRFDIIVAGFSIEARRALVVNFSQPYNVTDVTIATSKKMGSDLKTMEAFNKKGVTIGVVEGMTSEDLAALAFPKASIQTYTEDSALFSDLVAGKLAAAVADSPRLDILAKLYPDAVTVPSVAPLGTFPAAFAMRRGDMDFVNYLNSWIAARNADQWIETRRKYWFKSTDWASSL</sequence>
<evidence type="ECO:0000259" key="3">
    <source>
        <dbReference type="SMART" id="SM00062"/>
    </source>
</evidence>
<organism evidence="5 6">
    <name type="scientific">Tunturiibacter lichenicola</name>
    <dbReference type="NCBI Taxonomy" id="2051959"/>
    <lineage>
        <taxon>Bacteria</taxon>
        <taxon>Pseudomonadati</taxon>
        <taxon>Acidobacteriota</taxon>
        <taxon>Terriglobia</taxon>
        <taxon>Terriglobales</taxon>
        <taxon>Acidobacteriaceae</taxon>
        <taxon>Tunturiibacter</taxon>
    </lineage>
</organism>
<dbReference type="Proteomes" id="UP000569092">
    <property type="component" value="Unassembled WGS sequence"/>
</dbReference>
<dbReference type="InterPro" id="IPR001638">
    <property type="entry name" value="Solute-binding_3/MltF_N"/>
</dbReference>
<evidence type="ECO:0000256" key="1">
    <source>
        <dbReference type="ARBA" id="ARBA00022729"/>
    </source>
</evidence>
<dbReference type="GO" id="GO:0015276">
    <property type="term" value="F:ligand-gated monoatomic ion channel activity"/>
    <property type="evidence" value="ECO:0007669"/>
    <property type="project" value="InterPro"/>
</dbReference>
<evidence type="ECO:0000259" key="4">
    <source>
        <dbReference type="SMART" id="SM00079"/>
    </source>
</evidence>
<evidence type="ECO:0000313" key="6">
    <source>
        <dbReference type="Proteomes" id="UP000569092"/>
    </source>
</evidence>
<dbReference type="GO" id="GO:0016020">
    <property type="term" value="C:membrane"/>
    <property type="evidence" value="ECO:0007669"/>
    <property type="project" value="InterPro"/>
</dbReference>
<protein>
    <submittedName>
        <fullName evidence="5">Polar amino acid transport system substrate-binding protein</fullName>
    </submittedName>
</protein>
<reference evidence="5 6" key="1">
    <citation type="submission" date="2020-08" db="EMBL/GenBank/DDBJ databases">
        <title>Genomic Encyclopedia of Type Strains, Phase IV (KMG-V): Genome sequencing to study the core and pangenomes of soil and plant-associated prokaryotes.</title>
        <authorList>
            <person name="Whitman W."/>
        </authorList>
    </citation>
    <scope>NUCLEOTIDE SEQUENCE [LARGE SCALE GENOMIC DNA]</scope>
    <source>
        <strain evidence="5 6">M8US30</strain>
    </source>
</reference>
<dbReference type="AlphaFoldDB" id="A0A7W8N252"/>
<dbReference type="PANTHER" id="PTHR35936:SF38">
    <property type="entry name" value="GLUTAMINE-BINDING PERIPLASMIC PROTEIN"/>
    <property type="match status" value="1"/>
</dbReference>
<name>A0A7W8N252_9BACT</name>
<feature type="signal peptide" evidence="2">
    <location>
        <begin position="1"/>
        <end position="28"/>
    </location>
</feature>
<dbReference type="SMART" id="SM00079">
    <property type="entry name" value="PBPe"/>
    <property type="match status" value="1"/>
</dbReference>
<keyword evidence="1 2" id="KW-0732">Signal</keyword>
<dbReference type="InterPro" id="IPR001320">
    <property type="entry name" value="Iontro_rcpt_C"/>
</dbReference>
<dbReference type="Pfam" id="PF00497">
    <property type="entry name" value="SBP_bac_3"/>
    <property type="match status" value="1"/>
</dbReference>
<feature type="chain" id="PRO_5031440212" evidence="2">
    <location>
        <begin position="29"/>
        <end position="295"/>
    </location>
</feature>
<gene>
    <name evidence="5" type="ORF">HDF10_000987</name>
</gene>
<evidence type="ECO:0000313" key="5">
    <source>
        <dbReference type="EMBL" id="MBB5343037.1"/>
    </source>
</evidence>